<evidence type="ECO:0008006" key="3">
    <source>
        <dbReference type="Google" id="ProtNLM"/>
    </source>
</evidence>
<dbReference type="InterPro" id="IPR052741">
    <property type="entry name" value="Mitochondrial_HTD2"/>
</dbReference>
<comment type="caution">
    <text evidence="1">The sequence shown here is derived from an EMBL/GenBank/DDBJ whole genome shotgun (WGS) entry which is preliminary data.</text>
</comment>
<reference evidence="1" key="1">
    <citation type="journal article" date="2022" name="G3 (Bethesda)">
        <title>High quality genome of the basidiomycete yeast Dioszegia hungarica PDD-24b-2 isolated from cloud water.</title>
        <authorList>
            <person name="Jarrige D."/>
            <person name="Haridas S."/>
            <person name="Bleykasten-Grosshans C."/>
            <person name="Joly M."/>
            <person name="Nadalig T."/>
            <person name="Sancelme M."/>
            <person name="Vuilleumier S."/>
            <person name="Grigoriev I.V."/>
            <person name="Amato P."/>
            <person name="Bringel F."/>
        </authorList>
    </citation>
    <scope>NUCLEOTIDE SEQUENCE</scope>
    <source>
        <strain evidence="1">PDD-24b-2</strain>
    </source>
</reference>
<name>A0AA38HG49_9TREE</name>
<dbReference type="SUPFAM" id="SSF54637">
    <property type="entry name" value="Thioesterase/thiol ester dehydrase-isomerase"/>
    <property type="match status" value="1"/>
</dbReference>
<dbReference type="PANTHER" id="PTHR28152:SF1">
    <property type="entry name" value="HYDROXYACYL-THIOESTER DEHYDRATASE TYPE 2, MITOCHONDRIAL"/>
    <property type="match status" value="1"/>
</dbReference>
<proteinExistence type="predicted"/>
<dbReference type="GO" id="GO:0019171">
    <property type="term" value="F:(3R)-hydroxyacyl-[acyl-carrier-protein] dehydratase activity"/>
    <property type="evidence" value="ECO:0007669"/>
    <property type="project" value="TreeGrafter"/>
</dbReference>
<dbReference type="AlphaFoldDB" id="A0AA38HG49"/>
<sequence>MVSAKVARTLGSIRCQSSSSRLAPAPEIAAWIERITSRSAEVTYDDIDDRRASQLRRTLPTRLGPKGGLDLPDKGTLPKAHHLAYFQPGSLLTELGEDGSSTEYNAPAPYLRRMWAGGSFEWPSDPQTALRIGERATQANSVASAEFKSGMIFVNQKRELYHDDPREWAVREIRTHVFRREVSGNEAVKARAKKEATSATPPAAPSHTFTYTPTAPLLFRYSALTYNAHRIHYDRDWCKSVENHQDLVVHGPLTATLLVELAERVALDTGTHLRRFEYRATSPMYVDRDILMEATPMEGQEGKVEMTAKQEGRVGMRAVATFEAV</sequence>
<dbReference type="EMBL" id="JAKWFO010000003">
    <property type="protein sequence ID" value="KAI9638636.1"/>
    <property type="molecule type" value="Genomic_DNA"/>
</dbReference>
<dbReference type="GO" id="GO:0005739">
    <property type="term" value="C:mitochondrion"/>
    <property type="evidence" value="ECO:0007669"/>
    <property type="project" value="TreeGrafter"/>
</dbReference>
<evidence type="ECO:0000313" key="2">
    <source>
        <dbReference type="Proteomes" id="UP001164286"/>
    </source>
</evidence>
<evidence type="ECO:0000313" key="1">
    <source>
        <dbReference type="EMBL" id="KAI9638636.1"/>
    </source>
</evidence>
<keyword evidence="2" id="KW-1185">Reference proteome</keyword>
<dbReference type="PANTHER" id="PTHR28152">
    <property type="entry name" value="HYDROXYACYL-THIOESTER DEHYDRATASE TYPE 2, MITOCHONDRIAL"/>
    <property type="match status" value="1"/>
</dbReference>
<accession>A0AA38HG49</accession>
<gene>
    <name evidence="1" type="ORF">MKK02DRAFT_43035</name>
</gene>
<dbReference type="Gene3D" id="3.10.129.10">
    <property type="entry name" value="Hotdog Thioesterase"/>
    <property type="match status" value="1"/>
</dbReference>
<protein>
    <recommendedName>
        <fullName evidence="3">Mesaconyl-C4 CoA hydratase</fullName>
    </recommendedName>
</protein>
<dbReference type="RefSeq" id="XP_052948413.1">
    <property type="nucleotide sequence ID" value="XM_053092253.1"/>
</dbReference>
<dbReference type="Proteomes" id="UP001164286">
    <property type="component" value="Unassembled WGS sequence"/>
</dbReference>
<dbReference type="InterPro" id="IPR029069">
    <property type="entry name" value="HotDog_dom_sf"/>
</dbReference>
<organism evidence="1 2">
    <name type="scientific">Dioszegia hungarica</name>
    <dbReference type="NCBI Taxonomy" id="4972"/>
    <lineage>
        <taxon>Eukaryota</taxon>
        <taxon>Fungi</taxon>
        <taxon>Dikarya</taxon>
        <taxon>Basidiomycota</taxon>
        <taxon>Agaricomycotina</taxon>
        <taxon>Tremellomycetes</taxon>
        <taxon>Tremellales</taxon>
        <taxon>Bulleribasidiaceae</taxon>
        <taxon>Dioszegia</taxon>
    </lineage>
</organism>
<dbReference type="GeneID" id="77731458"/>